<dbReference type="PANTHER" id="PTHR45651:SF11">
    <property type="entry name" value="CYCLIC NUCLEOTIDE-GATED ION CHANNEL 20, CHLOROPLASTIC-RELATED"/>
    <property type="match status" value="1"/>
</dbReference>
<dbReference type="PANTHER" id="PTHR45651">
    <property type="entry name" value="CYCLIC NUCLEOTIDE-GATED ION CHANNEL 15-RELATED-RELATED"/>
    <property type="match status" value="1"/>
</dbReference>
<dbReference type="GO" id="GO:0034220">
    <property type="term" value="P:monoatomic ion transmembrane transport"/>
    <property type="evidence" value="ECO:0007669"/>
    <property type="project" value="UniProtKB-KW"/>
</dbReference>
<evidence type="ECO:0000256" key="1">
    <source>
        <dbReference type="ARBA" id="ARBA00023286"/>
    </source>
</evidence>
<dbReference type="InterPro" id="IPR000595">
    <property type="entry name" value="cNMP-bd_dom"/>
</dbReference>
<comment type="caution">
    <text evidence="5">The sequence shown here is derived from an EMBL/GenBank/DDBJ whole genome shotgun (WGS) entry which is preliminary data.</text>
</comment>
<feature type="region of interest" description="Disordered" evidence="3">
    <location>
        <begin position="1"/>
        <end position="28"/>
    </location>
</feature>
<feature type="transmembrane region" description="Helical" evidence="4">
    <location>
        <begin position="178"/>
        <end position="202"/>
    </location>
</feature>
<proteinExistence type="predicted"/>
<accession>A0A444Z1S9</accession>
<evidence type="ECO:0000256" key="3">
    <source>
        <dbReference type="SAM" id="MobiDB-lite"/>
    </source>
</evidence>
<evidence type="ECO:0008006" key="7">
    <source>
        <dbReference type="Google" id="ProtNLM"/>
    </source>
</evidence>
<dbReference type="SUPFAM" id="SSF51206">
    <property type="entry name" value="cAMP-binding domain-like"/>
    <property type="match status" value="1"/>
</dbReference>
<dbReference type="CDD" id="cd00038">
    <property type="entry name" value="CAP_ED"/>
    <property type="match status" value="1"/>
</dbReference>
<evidence type="ECO:0000313" key="5">
    <source>
        <dbReference type="EMBL" id="RYR08128.1"/>
    </source>
</evidence>
<feature type="transmembrane region" description="Helical" evidence="4">
    <location>
        <begin position="252"/>
        <end position="276"/>
    </location>
</feature>
<sequence>MAAMTQEVIDVNEEQPETGGGEDEAPLPHEDQFGNKNLLASGMVGLCDVQFCITCPSYLKAASTENANGSTTFSFWPPPILNPHSKWVSLWIKRAYLVGLSRIVLDASIFFFALYWDKHHKCLGVKLFSLNETFVYLKCLADLLYVVNIAFQLRLAYISSKPTAVGGGYLVDDPKKIALRYMLAPNGFAVDLFLVFPFSLVMVYGVPENEVVSTILGRVNPLLFTMLMVQHAIQIVRYFPNQLFGTHETIRSVFATNVVVLVLIGHLVGCFGYLAAVEKVEKCLRTTCSASGLTGCKSLIVCEAKKNNDEDQWLINTAASNCFNSSSNTSGNGIFADLMPLVEYDPVQKYAFALFWGITQISFISVKTPSFSSVKEVIFLWIIRALGLSIFAIIFGNITSIIQGFSRRKIDNILRRNEIERWSRHRHLPEDLSRRILDAEIQNWTATKGMKEEELLKSMPKDIQRDLTRHQFLPIIKKVQLFEIMHQSILDAICMQSKWKLYLADSTIMYPGDLIEMIVFVVHGTLEIKDTSGTSVHISDGDACCQELLFWCLQRASSNSSTDGDKLFFPEERFLSTKSITCLTDVEAFVVEVTDLEKILTRFAKFLHTPLIEEAIKRHEMLERLHEESGSNQEEP</sequence>
<dbReference type="STRING" id="3818.A0A444Z1S9"/>
<dbReference type="Proteomes" id="UP000289738">
    <property type="component" value="Chromosome B05"/>
</dbReference>
<organism evidence="5 6">
    <name type="scientific">Arachis hypogaea</name>
    <name type="common">Peanut</name>
    <dbReference type="NCBI Taxonomy" id="3818"/>
    <lineage>
        <taxon>Eukaryota</taxon>
        <taxon>Viridiplantae</taxon>
        <taxon>Streptophyta</taxon>
        <taxon>Embryophyta</taxon>
        <taxon>Tracheophyta</taxon>
        <taxon>Spermatophyta</taxon>
        <taxon>Magnoliopsida</taxon>
        <taxon>eudicotyledons</taxon>
        <taxon>Gunneridae</taxon>
        <taxon>Pentapetalae</taxon>
        <taxon>rosids</taxon>
        <taxon>fabids</taxon>
        <taxon>Fabales</taxon>
        <taxon>Fabaceae</taxon>
        <taxon>Papilionoideae</taxon>
        <taxon>50 kb inversion clade</taxon>
        <taxon>dalbergioids sensu lato</taxon>
        <taxon>Dalbergieae</taxon>
        <taxon>Pterocarpus clade</taxon>
        <taxon>Arachis</taxon>
    </lineage>
</organism>
<dbReference type="AlphaFoldDB" id="A0A444Z1S9"/>
<reference evidence="5 6" key="1">
    <citation type="submission" date="2019-01" db="EMBL/GenBank/DDBJ databases">
        <title>Sequencing of cultivated peanut Arachis hypogaea provides insights into genome evolution and oil improvement.</title>
        <authorList>
            <person name="Chen X."/>
        </authorList>
    </citation>
    <scope>NUCLEOTIDE SEQUENCE [LARGE SCALE GENOMIC DNA]</scope>
    <source>
        <strain evidence="6">cv. Fuhuasheng</strain>
        <tissue evidence="5">Leaves</tissue>
    </source>
</reference>
<keyword evidence="4" id="KW-0812">Transmembrane</keyword>
<feature type="transmembrane region" description="Helical" evidence="4">
    <location>
        <begin position="222"/>
        <end position="240"/>
    </location>
</feature>
<keyword evidence="1" id="KW-1071">Ligand-gated ion channel</keyword>
<dbReference type="InterPro" id="IPR018490">
    <property type="entry name" value="cNMP-bd_dom_sf"/>
</dbReference>
<keyword evidence="1" id="KW-0813">Transport</keyword>
<dbReference type="Gene3D" id="2.60.120.10">
    <property type="entry name" value="Jelly Rolls"/>
    <property type="match status" value="1"/>
</dbReference>
<evidence type="ECO:0000256" key="4">
    <source>
        <dbReference type="SAM" id="Phobius"/>
    </source>
</evidence>
<keyword evidence="2" id="KW-0407">Ion channel</keyword>
<protein>
    <recommendedName>
        <fullName evidence="7">Cyclic nucleotide-binding domain-containing protein</fullName>
    </recommendedName>
</protein>
<keyword evidence="4" id="KW-0472">Membrane</keyword>
<keyword evidence="1" id="KW-0406">Ion transport</keyword>
<dbReference type="SUPFAM" id="SSF81324">
    <property type="entry name" value="Voltage-gated potassium channels"/>
    <property type="match status" value="1"/>
</dbReference>
<keyword evidence="6" id="KW-1185">Reference proteome</keyword>
<dbReference type="GO" id="GO:0016020">
    <property type="term" value="C:membrane"/>
    <property type="evidence" value="ECO:0007669"/>
    <property type="project" value="UniProtKB-SubCell"/>
</dbReference>
<dbReference type="InterPro" id="IPR014710">
    <property type="entry name" value="RmlC-like_jellyroll"/>
</dbReference>
<feature type="compositionally biased region" description="Acidic residues" evidence="3">
    <location>
        <begin position="10"/>
        <end position="25"/>
    </location>
</feature>
<gene>
    <name evidence="5" type="ORF">Ahy_B05g075681</name>
</gene>
<dbReference type="Gene3D" id="1.10.287.630">
    <property type="entry name" value="Helix hairpin bin"/>
    <property type="match status" value="1"/>
</dbReference>
<feature type="transmembrane region" description="Helical" evidence="4">
    <location>
        <begin position="378"/>
        <end position="398"/>
    </location>
</feature>
<dbReference type="Gene3D" id="1.10.287.70">
    <property type="match status" value="1"/>
</dbReference>
<keyword evidence="4" id="KW-1133">Transmembrane helix</keyword>
<evidence type="ECO:0000313" key="6">
    <source>
        <dbReference type="Proteomes" id="UP000289738"/>
    </source>
</evidence>
<feature type="transmembrane region" description="Helical" evidence="4">
    <location>
        <begin position="95"/>
        <end position="115"/>
    </location>
</feature>
<dbReference type="EMBL" id="SDMP01000015">
    <property type="protein sequence ID" value="RYR08128.1"/>
    <property type="molecule type" value="Genomic_DNA"/>
</dbReference>
<name>A0A444Z1S9_ARAHY</name>
<evidence type="ECO:0000256" key="2">
    <source>
        <dbReference type="ARBA" id="ARBA00023303"/>
    </source>
</evidence>